<sequence>MSELPLKAGHRLNHPTQGNVPHSAETGRSIFNVPSATSAMESDSAKPNDSGPSGRAIAQSHTFGDSNSRNESIDLTRDSQIEHVPLKSAAAIAMRGMSQMQTHKLSRIEYTLFSVLHSMVTGNEVPPSLAYPLIIFEDVQLIYFSWHPGYT</sequence>
<gene>
    <name evidence="2" type="ORF">M427DRAFT_30745</name>
</gene>
<feature type="compositionally biased region" description="Polar residues" evidence="1">
    <location>
        <begin position="32"/>
        <end position="51"/>
    </location>
</feature>
<evidence type="ECO:0000313" key="3">
    <source>
        <dbReference type="Proteomes" id="UP000070544"/>
    </source>
</evidence>
<proteinExistence type="predicted"/>
<dbReference type="OrthoDB" id="2156462at2759"/>
<organism evidence="2 3">
    <name type="scientific">Gonapodya prolifera (strain JEL478)</name>
    <name type="common">Monoblepharis prolifera</name>
    <dbReference type="NCBI Taxonomy" id="1344416"/>
    <lineage>
        <taxon>Eukaryota</taxon>
        <taxon>Fungi</taxon>
        <taxon>Fungi incertae sedis</taxon>
        <taxon>Chytridiomycota</taxon>
        <taxon>Chytridiomycota incertae sedis</taxon>
        <taxon>Monoblepharidomycetes</taxon>
        <taxon>Monoblepharidales</taxon>
        <taxon>Gonapodyaceae</taxon>
        <taxon>Gonapodya</taxon>
    </lineage>
</organism>
<accession>A0A139AJH7</accession>
<feature type="compositionally biased region" description="Polar residues" evidence="1">
    <location>
        <begin position="59"/>
        <end position="70"/>
    </location>
</feature>
<dbReference type="Proteomes" id="UP000070544">
    <property type="component" value="Unassembled WGS sequence"/>
</dbReference>
<evidence type="ECO:0000256" key="1">
    <source>
        <dbReference type="SAM" id="MobiDB-lite"/>
    </source>
</evidence>
<reference evidence="2 3" key="1">
    <citation type="journal article" date="2015" name="Genome Biol. Evol.">
        <title>Phylogenomic analyses indicate that early fungi evolved digesting cell walls of algal ancestors of land plants.</title>
        <authorList>
            <person name="Chang Y."/>
            <person name="Wang S."/>
            <person name="Sekimoto S."/>
            <person name="Aerts A.L."/>
            <person name="Choi C."/>
            <person name="Clum A."/>
            <person name="LaButti K.M."/>
            <person name="Lindquist E.A."/>
            <person name="Yee Ngan C."/>
            <person name="Ohm R.A."/>
            <person name="Salamov A.A."/>
            <person name="Grigoriev I.V."/>
            <person name="Spatafora J.W."/>
            <person name="Berbee M.L."/>
        </authorList>
    </citation>
    <scope>NUCLEOTIDE SEQUENCE [LARGE SCALE GENOMIC DNA]</scope>
    <source>
        <strain evidence="2 3">JEL478</strain>
    </source>
</reference>
<dbReference type="EMBL" id="KQ965749">
    <property type="protein sequence ID" value="KXS16909.1"/>
    <property type="molecule type" value="Genomic_DNA"/>
</dbReference>
<protein>
    <submittedName>
        <fullName evidence="2">Uncharacterized protein</fullName>
    </submittedName>
</protein>
<feature type="region of interest" description="Disordered" evidence="1">
    <location>
        <begin position="1"/>
        <end position="80"/>
    </location>
</feature>
<evidence type="ECO:0000313" key="2">
    <source>
        <dbReference type="EMBL" id="KXS16909.1"/>
    </source>
</evidence>
<name>A0A139AJH7_GONPJ</name>
<keyword evidence="3" id="KW-1185">Reference proteome</keyword>
<dbReference type="AlphaFoldDB" id="A0A139AJH7"/>
<feature type="compositionally biased region" description="Basic and acidic residues" evidence="1">
    <location>
        <begin position="71"/>
        <end position="80"/>
    </location>
</feature>